<keyword evidence="6" id="KW-0336">GPI-anchor</keyword>
<keyword evidence="5" id="KW-0964">Secreted</keyword>
<dbReference type="Pfam" id="PF20684">
    <property type="entry name" value="Fung_rhodopsin"/>
    <property type="match status" value="1"/>
</dbReference>
<evidence type="ECO:0000313" key="18">
    <source>
        <dbReference type="Proteomes" id="UP000235371"/>
    </source>
</evidence>
<evidence type="ECO:0000256" key="13">
    <source>
        <dbReference type="ARBA" id="ARBA00038359"/>
    </source>
</evidence>
<comment type="similarity">
    <text evidence="13">Belongs to the SAT4 family.</text>
</comment>
<proteinExistence type="inferred from homology"/>
<feature type="non-terminal residue" evidence="17">
    <location>
        <position position="1"/>
    </location>
</feature>
<keyword evidence="7 14" id="KW-0812">Transmembrane</keyword>
<evidence type="ECO:0000259" key="16">
    <source>
        <dbReference type="Pfam" id="PF20684"/>
    </source>
</evidence>
<evidence type="ECO:0000256" key="7">
    <source>
        <dbReference type="ARBA" id="ARBA00022692"/>
    </source>
</evidence>
<organism evidence="17 18">
    <name type="scientific">Hyaloscypha bicolor E</name>
    <dbReference type="NCBI Taxonomy" id="1095630"/>
    <lineage>
        <taxon>Eukaryota</taxon>
        <taxon>Fungi</taxon>
        <taxon>Dikarya</taxon>
        <taxon>Ascomycota</taxon>
        <taxon>Pezizomycotina</taxon>
        <taxon>Leotiomycetes</taxon>
        <taxon>Helotiales</taxon>
        <taxon>Hyaloscyphaceae</taxon>
        <taxon>Hyaloscypha</taxon>
        <taxon>Hyaloscypha bicolor</taxon>
    </lineage>
</organism>
<name>A0A2J6T967_9HELO</name>
<evidence type="ECO:0000256" key="4">
    <source>
        <dbReference type="ARBA" id="ARBA00010031"/>
    </source>
</evidence>
<keyword evidence="6" id="KW-0325">Glycoprotein</keyword>
<dbReference type="GeneID" id="36596659"/>
<dbReference type="RefSeq" id="XP_024736484.1">
    <property type="nucleotide sequence ID" value="XM_024888583.1"/>
</dbReference>
<evidence type="ECO:0000256" key="3">
    <source>
        <dbReference type="ARBA" id="ARBA00004613"/>
    </source>
</evidence>
<dbReference type="Pfam" id="PF05730">
    <property type="entry name" value="CFEM"/>
    <property type="match status" value="1"/>
</dbReference>
<comment type="similarity">
    <text evidence="4">Belongs to the RBT5 family.</text>
</comment>
<dbReference type="InterPro" id="IPR049326">
    <property type="entry name" value="Rhodopsin_dom_fungi"/>
</dbReference>
<feature type="transmembrane region" description="Helical" evidence="14">
    <location>
        <begin position="264"/>
        <end position="285"/>
    </location>
</feature>
<reference evidence="17 18" key="1">
    <citation type="submission" date="2016-04" db="EMBL/GenBank/DDBJ databases">
        <title>A degradative enzymes factory behind the ericoid mycorrhizal symbiosis.</title>
        <authorList>
            <consortium name="DOE Joint Genome Institute"/>
            <person name="Martino E."/>
            <person name="Morin E."/>
            <person name="Grelet G."/>
            <person name="Kuo A."/>
            <person name="Kohler A."/>
            <person name="Daghino S."/>
            <person name="Barry K."/>
            <person name="Choi C."/>
            <person name="Cichocki N."/>
            <person name="Clum A."/>
            <person name="Copeland A."/>
            <person name="Hainaut M."/>
            <person name="Haridas S."/>
            <person name="Labutti K."/>
            <person name="Lindquist E."/>
            <person name="Lipzen A."/>
            <person name="Khouja H.-R."/>
            <person name="Murat C."/>
            <person name="Ohm R."/>
            <person name="Olson A."/>
            <person name="Spatafora J."/>
            <person name="Veneault-Fourrey C."/>
            <person name="Henrissat B."/>
            <person name="Grigoriev I."/>
            <person name="Martin F."/>
            <person name="Perotto S."/>
        </authorList>
    </citation>
    <scope>NUCLEOTIDE SEQUENCE [LARGE SCALE GENOMIC DNA]</scope>
    <source>
        <strain evidence="17 18">E</strain>
    </source>
</reference>
<evidence type="ECO:0000256" key="2">
    <source>
        <dbReference type="ARBA" id="ARBA00004589"/>
    </source>
</evidence>
<evidence type="ECO:0000256" key="8">
    <source>
        <dbReference type="ARBA" id="ARBA00022729"/>
    </source>
</evidence>
<keyword evidence="12" id="KW-0449">Lipoprotein</keyword>
<feature type="transmembrane region" description="Helical" evidence="14">
    <location>
        <begin position="305"/>
        <end position="328"/>
    </location>
</feature>
<protein>
    <submittedName>
        <fullName evidence="17">Uncharacterized protein</fullName>
    </submittedName>
</protein>
<dbReference type="GO" id="GO:0005576">
    <property type="term" value="C:extracellular region"/>
    <property type="evidence" value="ECO:0007669"/>
    <property type="project" value="UniProtKB-SubCell"/>
</dbReference>
<feature type="transmembrane region" description="Helical" evidence="14">
    <location>
        <begin position="71"/>
        <end position="92"/>
    </location>
</feature>
<feature type="domain" description="CFEM" evidence="15">
    <location>
        <begin position="2"/>
        <end position="56"/>
    </location>
</feature>
<keyword evidence="11" id="KW-1015">Disulfide bond</keyword>
<feature type="domain" description="Rhodopsin" evidence="16">
    <location>
        <begin position="84"/>
        <end position="329"/>
    </location>
</feature>
<keyword evidence="9 14" id="KW-1133">Transmembrane helix</keyword>
<dbReference type="OrthoDB" id="5329176at2759"/>
<dbReference type="InterPro" id="IPR052337">
    <property type="entry name" value="SAT4-like"/>
</dbReference>
<evidence type="ECO:0000256" key="5">
    <source>
        <dbReference type="ARBA" id="ARBA00022525"/>
    </source>
</evidence>
<dbReference type="Proteomes" id="UP000235371">
    <property type="component" value="Unassembled WGS sequence"/>
</dbReference>
<dbReference type="PANTHER" id="PTHR33048">
    <property type="entry name" value="PTH11-LIKE INTEGRAL MEMBRANE PROTEIN (AFU_ORTHOLOGUE AFUA_5G11245)"/>
    <property type="match status" value="1"/>
</dbReference>
<accession>A0A2J6T967</accession>
<evidence type="ECO:0000259" key="15">
    <source>
        <dbReference type="Pfam" id="PF05730"/>
    </source>
</evidence>
<evidence type="ECO:0000256" key="10">
    <source>
        <dbReference type="ARBA" id="ARBA00023136"/>
    </source>
</evidence>
<evidence type="ECO:0000256" key="6">
    <source>
        <dbReference type="ARBA" id="ARBA00022622"/>
    </source>
</evidence>
<dbReference type="STRING" id="1095630.A0A2J6T967"/>
<dbReference type="EMBL" id="KZ613813">
    <property type="protein sequence ID" value="PMD59580.1"/>
    <property type="molecule type" value="Genomic_DNA"/>
</dbReference>
<dbReference type="InParanoid" id="A0A2J6T967"/>
<evidence type="ECO:0000313" key="17">
    <source>
        <dbReference type="EMBL" id="PMD59580.1"/>
    </source>
</evidence>
<keyword evidence="18" id="KW-1185">Reference proteome</keyword>
<dbReference type="PANTHER" id="PTHR33048:SF47">
    <property type="entry name" value="INTEGRAL MEMBRANE PROTEIN-RELATED"/>
    <property type="match status" value="1"/>
</dbReference>
<evidence type="ECO:0000256" key="14">
    <source>
        <dbReference type="SAM" id="Phobius"/>
    </source>
</evidence>
<evidence type="ECO:0000256" key="11">
    <source>
        <dbReference type="ARBA" id="ARBA00023157"/>
    </source>
</evidence>
<keyword evidence="10 14" id="KW-0472">Membrane</keyword>
<feature type="transmembrane region" description="Helical" evidence="14">
    <location>
        <begin position="228"/>
        <end position="252"/>
    </location>
</feature>
<dbReference type="AlphaFoldDB" id="A0A2J6T967"/>
<dbReference type="GO" id="GO:0098552">
    <property type="term" value="C:side of membrane"/>
    <property type="evidence" value="ECO:0007669"/>
    <property type="project" value="UniProtKB-KW"/>
</dbReference>
<dbReference type="InterPro" id="IPR008427">
    <property type="entry name" value="Extracellular_membr_CFEM_dom"/>
</dbReference>
<evidence type="ECO:0000256" key="12">
    <source>
        <dbReference type="ARBA" id="ARBA00023288"/>
    </source>
</evidence>
<sequence>ACLEIALAGTQCDALNLQSCFCTNEILQANVSICVLAECTYQEQVVASNLQAIICKGVPQPSRSNEIIHTIIILSVFTFPILCLRCFSRWSITRQLWWDDWMAVLAGVRPPLQQHWMYLTDTNELYADLAKLGLGKHLWNVRPVDSPPLLKYFYAAQILYSLAQVLAKLSILFLYLRIFPRPKFRLATYIAIGVLIMDGIVYMLLPAFECLPIRSFWDRSVPGKCLNLPAIIYTGASTGIIMDFVIICLPISELKTLNLTLRKKITLGLMFSVGSFACITSLIRLKYIAVFGSSFDVTWDDTDVVMWSFIEIAMAEICACLPTIRPLLVHYIPSMFQSTSRSINTTTTLQKGYKPRVPPKLSRGHNGEELMSDDEGLVIKTQRPVMVWSKVPVLQDNSDIELGFRKATN</sequence>
<keyword evidence="8" id="KW-0732">Signal</keyword>
<comment type="subcellular location">
    <subcellularLocation>
        <location evidence="2">Membrane</location>
        <topology evidence="2">Lipid-anchor</topology>
        <topology evidence="2">GPI-anchor</topology>
    </subcellularLocation>
    <subcellularLocation>
        <location evidence="1">Membrane</location>
        <topology evidence="1">Multi-pass membrane protein</topology>
    </subcellularLocation>
    <subcellularLocation>
        <location evidence="3">Secreted</location>
    </subcellularLocation>
</comment>
<gene>
    <name evidence="17" type="ORF">K444DRAFT_723213</name>
</gene>
<feature type="transmembrane region" description="Helical" evidence="14">
    <location>
        <begin position="152"/>
        <end position="174"/>
    </location>
</feature>
<feature type="transmembrane region" description="Helical" evidence="14">
    <location>
        <begin position="186"/>
        <end position="208"/>
    </location>
</feature>
<evidence type="ECO:0000256" key="1">
    <source>
        <dbReference type="ARBA" id="ARBA00004141"/>
    </source>
</evidence>
<evidence type="ECO:0000256" key="9">
    <source>
        <dbReference type="ARBA" id="ARBA00022989"/>
    </source>
</evidence>